<evidence type="ECO:0000313" key="12">
    <source>
        <dbReference type="EMBL" id="URJ28229.1"/>
    </source>
</evidence>
<dbReference type="FunFam" id="3.40.140.20:FF:000002">
    <property type="entry name" value="Bifunctional purine biosynthesis protein PurH"/>
    <property type="match status" value="1"/>
</dbReference>
<dbReference type="Pfam" id="PF01808">
    <property type="entry name" value="AICARFT_IMPCHas"/>
    <property type="match status" value="1"/>
</dbReference>
<dbReference type="EC" id="3.5.4.10" evidence="10"/>
<dbReference type="EC" id="2.1.2.3" evidence="10"/>
<dbReference type="CDD" id="cd01421">
    <property type="entry name" value="IMPCH"/>
    <property type="match status" value="1"/>
</dbReference>
<evidence type="ECO:0000256" key="3">
    <source>
        <dbReference type="ARBA" id="ARBA00007667"/>
    </source>
</evidence>
<dbReference type="GO" id="GO:0006189">
    <property type="term" value="P:'de novo' IMP biosynthetic process"/>
    <property type="evidence" value="ECO:0007669"/>
    <property type="project" value="UniProtKB-UniRule"/>
</dbReference>
<protein>
    <recommendedName>
        <fullName evidence="10">Bifunctional purine biosynthesis protein PurH</fullName>
    </recommendedName>
    <domain>
        <recommendedName>
            <fullName evidence="10">Phosphoribosylaminoimidazolecarboxamide formyltransferase</fullName>
            <ecNumber evidence="10">2.1.2.3</ecNumber>
        </recommendedName>
        <alternativeName>
            <fullName evidence="10">AICAR transformylase</fullName>
        </alternativeName>
    </domain>
    <domain>
        <recommendedName>
            <fullName evidence="10">IMP cyclohydrolase</fullName>
            <ecNumber evidence="10">3.5.4.10</ecNumber>
        </recommendedName>
        <alternativeName>
            <fullName evidence="10">ATIC</fullName>
        </alternativeName>
        <alternativeName>
            <fullName evidence="10">IMP synthase</fullName>
        </alternativeName>
        <alternativeName>
            <fullName evidence="10">Inosinicase</fullName>
        </alternativeName>
    </domain>
</protein>
<comment type="pathway">
    <text evidence="2 10">Purine metabolism; IMP biosynthesis via de novo pathway; 5-formamido-1-(5-phospho-D-ribosyl)imidazole-4-carboxamide from 5-amino-1-(5-phospho-D-ribosyl)imidazole-4-carboxamide (10-formyl THF route): step 1/1.</text>
</comment>
<reference evidence="12" key="1">
    <citation type="submission" date="2022-05" db="EMBL/GenBank/DDBJ databases">
        <title>Impact of host demography and evolutionary history on endosymbiont molecular evolution: a test in carpenter ants (Genus Camponotus) and their Blochmannia endosymbionts.</title>
        <authorList>
            <person name="Manthey J.D."/>
            <person name="Giron J.C."/>
            <person name="Hruska J.P."/>
        </authorList>
    </citation>
    <scope>NUCLEOTIDE SEQUENCE</scope>
    <source>
        <strain evidence="12">C-039</strain>
    </source>
</reference>
<dbReference type="Proteomes" id="UP001056209">
    <property type="component" value="Chromosome"/>
</dbReference>
<comment type="catalytic activity">
    <reaction evidence="8 10">
        <text>(6R)-10-formyltetrahydrofolate + 5-amino-1-(5-phospho-beta-D-ribosyl)imidazole-4-carboxamide = 5-formamido-1-(5-phospho-D-ribosyl)imidazole-4-carboxamide + (6S)-5,6,7,8-tetrahydrofolate</text>
        <dbReference type="Rhea" id="RHEA:22192"/>
        <dbReference type="ChEBI" id="CHEBI:57453"/>
        <dbReference type="ChEBI" id="CHEBI:58467"/>
        <dbReference type="ChEBI" id="CHEBI:58475"/>
        <dbReference type="ChEBI" id="CHEBI:195366"/>
        <dbReference type="EC" id="2.1.2.3"/>
    </reaction>
</comment>
<keyword evidence="6 10" id="KW-0378">Hydrolase</keyword>
<dbReference type="InterPro" id="IPR002695">
    <property type="entry name" value="PurH-like"/>
</dbReference>
<dbReference type="PROSITE" id="PS51855">
    <property type="entry name" value="MGS"/>
    <property type="match status" value="1"/>
</dbReference>
<sequence length="541" mass="60797">MTQSSLFVRRVLISVFDKSNILKFAQSLIERGIQLLSTGGTAQVLADAGLPVFKISDYVNLPEIMDGRIKTLHYKIYAGILGRRGLDDAVMRQYNIQSIDMVVINFYSFSSLLKKNKICSEEEMLEYIDISGPSMVRAAAKNYRNVATVVDSDNYEKILDEINHRNGLISLKTRFHLAAKAFKYVAEYDNAIADYFDCQLENNRCVTTIDEDNYDALSHPFPKKLTFMNFKFIKKQDMCYGENPHQRAAFYIDTCEKQIGSIATAHQLQGKPLSYNNILDMDTALECVKMFDEPTCVIVKHTNPCGVATSNTISSAYVKAHQSDPISAFGGIIAFNRSLDKNTAQTIVNRQFVEAIVAPSIDRDCLSILSSKKNMRVLECGAWTLRKSDIDFRRINGGLLVQDHDVMTELQSLETVTIRQPTNEEIKDALFCWKIVKFVKSNAIVCGKNCQITGIGGGQMNRVHAVKIAVSFKEQGMLNVQGSVMASDAFFPFPDVIRIASEVGINCIIQPGGSIRDREIIKTADRYGISMIFTRIRHFRH</sequence>
<evidence type="ECO:0000259" key="11">
    <source>
        <dbReference type="PROSITE" id="PS51855"/>
    </source>
</evidence>
<dbReference type="PANTHER" id="PTHR11692">
    <property type="entry name" value="BIFUNCTIONAL PURINE BIOSYNTHESIS PROTEIN PURH"/>
    <property type="match status" value="1"/>
</dbReference>
<dbReference type="InterPro" id="IPR024051">
    <property type="entry name" value="AICAR_Tfase_dup_dom_sf"/>
</dbReference>
<dbReference type="GO" id="GO:0004643">
    <property type="term" value="F:phosphoribosylaminoimidazolecarboxamide formyltransferase activity"/>
    <property type="evidence" value="ECO:0007669"/>
    <property type="project" value="UniProtKB-UniRule"/>
</dbReference>
<accession>A0A9Q8TVW0</accession>
<name>A0A9Q8TVW0_9ENTR</name>
<dbReference type="PANTHER" id="PTHR11692:SF0">
    <property type="entry name" value="BIFUNCTIONAL PURINE BIOSYNTHESIS PROTEIN ATIC"/>
    <property type="match status" value="1"/>
</dbReference>
<dbReference type="RefSeq" id="WP_250248650.1">
    <property type="nucleotide sequence ID" value="NZ_CP097753.1"/>
</dbReference>
<keyword evidence="7 10" id="KW-0511">Multifunctional enzyme</keyword>
<dbReference type="NCBIfam" id="TIGR00355">
    <property type="entry name" value="purH"/>
    <property type="match status" value="1"/>
</dbReference>
<dbReference type="SUPFAM" id="SSF53927">
    <property type="entry name" value="Cytidine deaminase-like"/>
    <property type="match status" value="1"/>
</dbReference>
<dbReference type="AlphaFoldDB" id="A0A9Q8TVW0"/>
<comment type="similarity">
    <text evidence="3 10">Belongs to the PurH family.</text>
</comment>
<dbReference type="GO" id="GO:0005829">
    <property type="term" value="C:cytosol"/>
    <property type="evidence" value="ECO:0007669"/>
    <property type="project" value="TreeGrafter"/>
</dbReference>
<dbReference type="PIRSF" id="PIRSF000414">
    <property type="entry name" value="AICARFT_IMPCHas"/>
    <property type="match status" value="1"/>
</dbReference>
<evidence type="ECO:0000256" key="8">
    <source>
        <dbReference type="ARBA" id="ARBA00050488"/>
    </source>
</evidence>
<dbReference type="InterPro" id="IPR036914">
    <property type="entry name" value="MGS-like_dom_sf"/>
</dbReference>
<dbReference type="InterPro" id="IPR011607">
    <property type="entry name" value="MGS-like_dom"/>
</dbReference>
<dbReference type="HAMAP" id="MF_00139">
    <property type="entry name" value="PurH"/>
    <property type="match status" value="1"/>
</dbReference>
<gene>
    <name evidence="10 12" type="primary">purH</name>
    <name evidence="12" type="ORF">M9393_00395</name>
</gene>
<dbReference type="Gene3D" id="3.40.140.20">
    <property type="match status" value="2"/>
</dbReference>
<evidence type="ECO:0000256" key="7">
    <source>
        <dbReference type="ARBA" id="ARBA00023268"/>
    </source>
</evidence>
<feature type="domain" description="MGS-like" evidence="11">
    <location>
        <begin position="1"/>
        <end position="150"/>
    </location>
</feature>
<evidence type="ECO:0000256" key="10">
    <source>
        <dbReference type="HAMAP-Rule" id="MF_00139"/>
    </source>
</evidence>
<evidence type="ECO:0000313" key="13">
    <source>
        <dbReference type="Proteomes" id="UP001056209"/>
    </source>
</evidence>
<evidence type="ECO:0000256" key="9">
    <source>
        <dbReference type="ARBA" id="ARBA00050687"/>
    </source>
</evidence>
<dbReference type="FunFam" id="3.40.140.20:FF:000001">
    <property type="entry name" value="Bifunctional purine biosynthesis protein PurH"/>
    <property type="match status" value="1"/>
</dbReference>
<keyword evidence="4 10" id="KW-0808">Transferase</keyword>
<dbReference type="Gene3D" id="3.40.50.1380">
    <property type="entry name" value="Methylglyoxal synthase-like domain"/>
    <property type="match status" value="1"/>
</dbReference>
<dbReference type="GO" id="GO:0003937">
    <property type="term" value="F:IMP cyclohydrolase activity"/>
    <property type="evidence" value="ECO:0007669"/>
    <property type="project" value="UniProtKB-UniRule"/>
</dbReference>
<dbReference type="InterPro" id="IPR016193">
    <property type="entry name" value="Cytidine_deaminase-like"/>
</dbReference>
<dbReference type="SMART" id="SM00851">
    <property type="entry name" value="MGS"/>
    <property type="match status" value="1"/>
</dbReference>
<evidence type="ECO:0000256" key="2">
    <source>
        <dbReference type="ARBA" id="ARBA00004954"/>
    </source>
</evidence>
<evidence type="ECO:0000256" key="6">
    <source>
        <dbReference type="ARBA" id="ARBA00022801"/>
    </source>
</evidence>
<dbReference type="NCBIfam" id="NF002049">
    <property type="entry name" value="PRK00881.1"/>
    <property type="match status" value="1"/>
</dbReference>
<dbReference type="Pfam" id="PF02142">
    <property type="entry name" value="MGS"/>
    <property type="match status" value="1"/>
</dbReference>
<comment type="pathway">
    <text evidence="1 10">Purine metabolism; IMP biosynthesis via de novo pathway; IMP from 5-formamido-1-(5-phospho-D-ribosyl)imidazole-4-carboxamide: step 1/1.</text>
</comment>
<evidence type="ECO:0000256" key="4">
    <source>
        <dbReference type="ARBA" id="ARBA00022679"/>
    </source>
</evidence>
<dbReference type="SMART" id="SM00798">
    <property type="entry name" value="AICARFT_IMPCHas"/>
    <property type="match status" value="1"/>
</dbReference>
<comment type="catalytic activity">
    <reaction evidence="9 10">
        <text>IMP + H2O = 5-formamido-1-(5-phospho-D-ribosyl)imidazole-4-carboxamide</text>
        <dbReference type="Rhea" id="RHEA:18445"/>
        <dbReference type="ChEBI" id="CHEBI:15377"/>
        <dbReference type="ChEBI" id="CHEBI:58053"/>
        <dbReference type="ChEBI" id="CHEBI:58467"/>
        <dbReference type="EC" id="3.5.4.10"/>
    </reaction>
</comment>
<comment type="domain">
    <text evidence="10">The IMP cyclohydrolase activity resides in the N-terminal region.</text>
</comment>
<dbReference type="EMBL" id="CP097753">
    <property type="protein sequence ID" value="URJ28229.1"/>
    <property type="molecule type" value="Genomic_DNA"/>
</dbReference>
<evidence type="ECO:0000256" key="5">
    <source>
        <dbReference type="ARBA" id="ARBA00022755"/>
    </source>
</evidence>
<evidence type="ECO:0000256" key="1">
    <source>
        <dbReference type="ARBA" id="ARBA00004844"/>
    </source>
</evidence>
<proteinExistence type="inferred from homology"/>
<keyword evidence="5 10" id="KW-0658">Purine biosynthesis</keyword>
<dbReference type="FunFam" id="3.40.50.1380:FF:000001">
    <property type="entry name" value="Bifunctional purine biosynthesis protein PurH"/>
    <property type="match status" value="1"/>
</dbReference>
<dbReference type="SUPFAM" id="SSF52335">
    <property type="entry name" value="Methylglyoxal synthase-like"/>
    <property type="match status" value="1"/>
</dbReference>
<organism evidence="12 13">
    <name type="scientific">Candidatus Blochmannia vicinus</name>
    <name type="common">nom. nud.</name>
    <dbReference type="NCBI Taxonomy" id="251540"/>
    <lineage>
        <taxon>Bacteria</taxon>
        <taxon>Pseudomonadati</taxon>
        <taxon>Pseudomonadota</taxon>
        <taxon>Gammaproteobacteria</taxon>
        <taxon>Enterobacterales</taxon>
        <taxon>Enterobacteriaceae</taxon>
        <taxon>ant endosymbionts</taxon>
        <taxon>Candidatus Blochmanniella</taxon>
    </lineage>
</organism>